<evidence type="ECO:0000259" key="3">
    <source>
        <dbReference type="PROSITE" id="PS50181"/>
    </source>
</evidence>
<feature type="compositionally biased region" description="Basic residues" evidence="2">
    <location>
        <begin position="747"/>
        <end position="757"/>
    </location>
</feature>
<dbReference type="PANTHER" id="PTHR13037:SF24">
    <property type="entry name" value="POLYCOMB PROTEIN PCL-RELATED"/>
    <property type="match status" value="1"/>
</dbReference>
<feature type="region of interest" description="Disordered" evidence="2">
    <location>
        <begin position="27"/>
        <end position="46"/>
    </location>
</feature>
<accession>A0A4S2MIK6</accession>
<dbReference type="PANTHER" id="PTHR13037">
    <property type="entry name" value="FORMIN"/>
    <property type="match status" value="1"/>
</dbReference>
<keyword evidence="5" id="KW-1185">Reference proteome</keyword>
<sequence>MVAVVRAHIGPQLLLSSQTYLLPCSSTPLTTTNPPPLRPSPLRPATTPQSAMASFTLLPVELIDHIVSFIPPTKLKTLSNVSMASKKLYNSAVPVLYRRLHIQFSGRASWDAKTNALQELAPPGSYHTPNAPAPFALDDLKTERKPQLAFIREVQVEGYWNNKYELRGAATMIKDDLVDERHGAFLKALVGVLYSIDQLDSFIWNVITPIGPDVTVALSRFDSLMTVDVNCDTHMVAPNSSYTWGGASPSIPTLSPAPLYHNSLHTLKINQLSSHNQAMQFGDVIRSPTNWRSLRHLEIDISPPFVSSLLEIEPVEPDVIFALFRPPPPPRGFLMPAKLELETLKMKEVFVPKSAVDALAESLDSTKLKNLEIHYCQDVDDLLKMWTKHPLPGLENLVVRDEPTITALTKFLKQFGPDGTCRNLKSLDLSSATMPSIHDYDQGYHDYYQDYLFPGDADSDMDDFDIVSPVVFSTFHAQGPTNMPPLNTISPPSMEPKDTLPLPWQRLRNLGGSREEGWGLESLILDVKASTGFTAYALHPVIPRQDIFFSGFWNLRELACPVSYETETWYPFVETIATLQNLTHLCLLNSRPDPHRHLHRHSHPTPYWSAFNLHPPPTNNTATPPPPRTRSSTSRQSRRRKTQPTRATTTDDIDTPDLHYVDALTLAACSRLSISPPPVSSSSPAPQSSPPPPPPPSHRQIPTNRLEYIGIRTPSPVYTSTPLKPRIWQVVLAPDTTEHAEGNERRRSLRSSTKRRRVEKKGEWRVKREGGWECALRELAGRPGVVEGVGGRGVFWGRDGWGAW</sequence>
<evidence type="ECO:0000256" key="2">
    <source>
        <dbReference type="SAM" id="MobiDB-lite"/>
    </source>
</evidence>
<dbReference type="EMBL" id="ML220171">
    <property type="protein sequence ID" value="TGZ76632.1"/>
    <property type="molecule type" value="Genomic_DNA"/>
</dbReference>
<evidence type="ECO:0000313" key="4">
    <source>
        <dbReference type="EMBL" id="TGZ76632.1"/>
    </source>
</evidence>
<dbReference type="PROSITE" id="PS50181">
    <property type="entry name" value="FBOX"/>
    <property type="match status" value="1"/>
</dbReference>
<dbReference type="InterPro" id="IPR001810">
    <property type="entry name" value="F-box_dom"/>
</dbReference>
<feature type="domain" description="F-box" evidence="3">
    <location>
        <begin position="52"/>
        <end position="100"/>
    </location>
</feature>
<reference evidence="4 5" key="1">
    <citation type="submission" date="2019-04" db="EMBL/GenBank/DDBJ databases">
        <title>Comparative genomics and transcriptomics to analyze fruiting body development in filamentous ascomycetes.</title>
        <authorList>
            <consortium name="DOE Joint Genome Institute"/>
            <person name="Lutkenhaus R."/>
            <person name="Traeger S."/>
            <person name="Breuer J."/>
            <person name="Kuo A."/>
            <person name="Lipzen A."/>
            <person name="Pangilinan J."/>
            <person name="Dilworth D."/>
            <person name="Sandor L."/>
            <person name="Poggeler S."/>
            <person name="Barry K."/>
            <person name="Grigoriev I.V."/>
            <person name="Nowrousian M."/>
        </authorList>
    </citation>
    <scope>NUCLEOTIDE SEQUENCE [LARGE SCALE GENOMIC DNA]</scope>
    <source>
        <strain evidence="4 5">CBS 389.68</strain>
    </source>
</reference>
<name>A0A4S2MIK6_9PEZI</name>
<gene>
    <name evidence="4" type="ORF">EX30DRAFT_367272</name>
</gene>
<dbReference type="InParanoid" id="A0A4S2MIK6"/>
<organism evidence="4 5">
    <name type="scientific">Ascodesmis nigricans</name>
    <dbReference type="NCBI Taxonomy" id="341454"/>
    <lineage>
        <taxon>Eukaryota</taxon>
        <taxon>Fungi</taxon>
        <taxon>Dikarya</taxon>
        <taxon>Ascomycota</taxon>
        <taxon>Pezizomycotina</taxon>
        <taxon>Pezizomycetes</taxon>
        <taxon>Pezizales</taxon>
        <taxon>Ascodesmidaceae</taxon>
        <taxon>Ascodesmis</taxon>
    </lineage>
</organism>
<proteinExistence type="predicted"/>
<evidence type="ECO:0000313" key="5">
    <source>
        <dbReference type="Proteomes" id="UP000298138"/>
    </source>
</evidence>
<protein>
    <recommendedName>
        <fullName evidence="3">F-box domain-containing protein</fullName>
    </recommendedName>
</protein>
<feature type="region of interest" description="Disordered" evidence="2">
    <location>
        <begin position="738"/>
        <end position="757"/>
    </location>
</feature>
<feature type="compositionally biased region" description="Pro residues" evidence="2">
    <location>
        <begin position="687"/>
        <end position="697"/>
    </location>
</feature>
<dbReference type="AlphaFoldDB" id="A0A4S2MIK6"/>
<feature type="region of interest" description="Disordered" evidence="2">
    <location>
        <begin position="608"/>
        <end position="655"/>
    </location>
</feature>
<dbReference type="OrthoDB" id="4191831at2759"/>
<feature type="compositionally biased region" description="Pro residues" evidence="2">
    <location>
        <begin position="614"/>
        <end position="628"/>
    </location>
</feature>
<dbReference type="SUPFAM" id="SSF52047">
    <property type="entry name" value="RNI-like"/>
    <property type="match status" value="1"/>
</dbReference>
<feature type="region of interest" description="Disordered" evidence="2">
    <location>
        <begin position="675"/>
        <end position="702"/>
    </location>
</feature>
<keyword evidence="1" id="KW-0945">Host-virus interaction</keyword>
<evidence type="ECO:0000256" key="1">
    <source>
        <dbReference type="ARBA" id="ARBA00022581"/>
    </source>
</evidence>
<feature type="compositionally biased region" description="Pro residues" evidence="2">
    <location>
        <begin position="33"/>
        <end position="42"/>
    </location>
</feature>
<dbReference type="Proteomes" id="UP000298138">
    <property type="component" value="Unassembled WGS sequence"/>
</dbReference>